<proteinExistence type="predicted"/>
<dbReference type="Proteomes" id="UP000464787">
    <property type="component" value="Chromosome"/>
</dbReference>
<dbReference type="KEGG" id="xyk:GT347_19220"/>
<sequence>MLDSFLRAGTADAAARRGVLRQARRTARPEVEVATICGGGPFAGLAGLAGCTTPATAADFFAADAAPPPGVPPARPGLRLRRQQLDAQQRAMPHERAGSVWRALADLPRLLFDSGIEAGCFFAANAIALTAQARVREGSLGAWTGWEPRRPDEAETYADGLREAVVAAATVAAPVALVLLLARWAIQPVAAALGQALLGPHGCSATPPEVFHPNPSRLHADGRLLTRAELRSAWQAVRRGRIAVARRQRQFEHGRLRSLACEMAHPLAFALQGLALDFRLQRPGILTAGGITLGTAALAATLSDAGLHALKMSARMRGTGAGGRPVSLHLFDAGHGDAGASLARRLRKVAGGATGPRGMALAMAADLLRCLLAVLALDASAALVDSLDAQFNRTPDQRLRAEVNLGFSLLSNALAMLGFRLAARASRGCLACGDRP</sequence>
<gene>
    <name evidence="1" type="ORF">GT347_19220</name>
</gene>
<keyword evidence="2" id="KW-1185">Reference proteome</keyword>
<reference evidence="1 2" key="1">
    <citation type="submission" date="2020-01" db="EMBL/GenBank/DDBJ databases">
        <title>Genome sequencing of strain KACC 21265.</title>
        <authorList>
            <person name="Heo J."/>
            <person name="Kim S.-J."/>
            <person name="Kim J.-S."/>
            <person name="Hong S.-B."/>
            <person name="Kwon S.-W."/>
        </authorList>
    </citation>
    <scope>NUCLEOTIDE SEQUENCE [LARGE SCALE GENOMIC DNA]</scope>
    <source>
        <strain evidence="1 2">KACC 21265</strain>
    </source>
</reference>
<protein>
    <submittedName>
        <fullName evidence="1">Uncharacterized protein</fullName>
    </submittedName>
</protein>
<organism evidence="1 2">
    <name type="scientific">Xylophilus rhododendri</name>
    <dbReference type="NCBI Taxonomy" id="2697032"/>
    <lineage>
        <taxon>Bacteria</taxon>
        <taxon>Pseudomonadati</taxon>
        <taxon>Pseudomonadota</taxon>
        <taxon>Betaproteobacteria</taxon>
        <taxon>Burkholderiales</taxon>
        <taxon>Xylophilus</taxon>
    </lineage>
</organism>
<name>A0A857J7H1_9BURK</name>
<dbReference type="EMBL" id="CP047650">
    <property type="protein sequence ID" value="QHI99924.1"/>
    <property type="molecule type" value="Genomic_DNA"/>
</dbReference>
<evidence type="ECO:0000313" key="1">
    <source>
        <dbReference type="EMBL" id="QHI99924.1"/>
    </source>
</evidence>
<accession>A0A857J7H1</accession>
<dbReference type="AlphaFoldDB" id="A0A857J7H1"/>
<evidence type="ECO:0000313" key="2">
    <source>
        <dbReference type="Proteomes" id="UP000464787"/>
    </source>
</evidence>
<dbReference type="RefSeq" id="WP_160553735.1">
    <property type="nucleotide sequence ID" value="NZ_CP047650.1"/>
</dbReference>